<proteinExistence type="evidence at protein level"/>
<dbReference type="SMART" id="SM00737">
    <property type="entry name" value="ML"/>
    <property type="match status" value="1"/>
</dbReference>
<evidence type="ECO:0000256" key="4">
    <source>
        <dbReference type="ARBA" id="ARBA00022525"/>
    </source>
</evidence>
<comment type="subunit">
    <text evidence="9">Interacts with NPC1 (via the second lumenal domain) in a cholestrol-dependent manner. Interacts with NUS1/NgBR, the interaction stabilizes NCP2 and regulates cholesterol trafficking. Interacts with DHDDS. Interacts with NEDD4L (via C2 domain). Interacts with NPC1L1.</text>
</comment>
<dbReference type="SUPFAM" id="SSF81296">
    <property type="entry name" value="E set domains"/>
    <property type="match status" value="1"/>
</dbReference>
<dbReference type="InterPro" id="IPR033916">
    <property type="entry name" value="ML_Npc2-like"/>
</dbReference>
<evidence type="ECO:0000256" key="6">
    <source>
        <dbReference type="ARBA" id="ARBA00023157"/>
    </source>
</evidence>
<dbReference type="GeneTree" id="ENSGT00390000006223"/>
<dbReference type="GO" id="GO:0016125">
    <property type="term" value="P:sterol metabolic process"/>
    <property type="evidence" value="ECO:0007669"/>
    <property type="project" value="Ensembl"/>
</dbReference>
<dbReference type="Bgee" id="ENSECAG00000018345">
    <property type="expression patterns" value="Expressed in synovial membrane of synovial joint and 23 other cell types or tissues"/>
</dbReference>
<dbReference type="InterPro" id="IPR003172">
    <property type="entry name" value="ML_dom"/>
</dbReference>
<keyword evidence="14" id="KW-1185">Reference proteome</keyword>
<evidence type="ECO:0000313" key="14">
    <source>
        <dbReference type="Proteomes" id="UP000002281"/>
    </source>
</evidence>
<evidence type="ECO:0000256" key="10">
    <source>
        <dbReference type="ARBA" id="ARBA00081721"/>
    </source>
</evidence>
<dbReference type="GO" id="GO:0042632">
    <property type="term" value="P:cholesterol homeostasis"/>
    <property type="evidence" value="ECO:0007669"/>
    <property type="project" value="Ensembl"/>
</dbReference>
<evidence type="ECO:0000256" key="8">
    <source>
        <dbReference type="ARBA" id="ARBA00045538"/>
    </source>
</evidence>
<dbReference type="PANTHER" id="PTHR11306:SF68">
    <property type="entry name" value="NPC INTRACELLULAR CHOLESTEROL TRANSPORTER 2"/>
    <property type="match status" value="1"/>
</dbReference>
<dbReference type="Pfam" id="PF02221">
    <property type="entry name" value="E1_DerP2_DerF2"/>
    <property type="match status" value="1"/>
</dbReference>
<dbReference type="CDD" id="cd00916">
    <property type="entry name" value="Npc2_like"/>
    <property type="match status" value="1"/>
</dbReference>
<dbReference type="InterPro" id="IPR039670">
    <property type="entry name" value="NPC2-like"/>
</dbReference>
<gene>
    <name evidence="13 15" type="primary">NPC2</name>
</gene>
<dbReference type="InParanoid" id="F7CIW5"/>
<dbReference type="InterPro" id="IPR014756">
    <property type="entry name" value="Ig_E-set"/>
</dbReference>
<reference evidence="13" key="3">
    <citation type="submission" date="2025-09" db="UniProtKB">
        <authorList>
            <consortium name="Ensembl"/>
        </authorList>
    </citation>
    <scope>IDENTIFICATION</scope>
    <source>
        <strain evidence="13">Thoroughbred</strain>
    </source>
</reference>
<dbReference type="GO" id="GO:0010878">
    <property type="term" value="P:cholesterol storage"/>
    <property type="evidence" value="ECO:0007669"/>
    <property type="project" value="Ensembl"/>
</dbReference>
<dbReference type="GO" id="GO:0033344">
    <property type="term" value="P:cholesterol efflux"/>
    <property type="evidence" value="ECO:0000318"/>
    <property type="project" value="GO_Central"/>
</dbReference>
<dbReference type="PaxDb" id="9796-ENSECAP00000015851"/>
<dbReference type="GO" id="GO:0005764">
    <property type="term" value="C:lysosome"/>
    <property type="evidence" value="ECO:0007669"/>
    <property type="project" value="Ensembl"/>
</dbReference>
<evidence type="ECO:0000256" key="3">
    <source>
        <dbReference type="ARBA" id="ARBA00021477"/>
    </source>
</evidence>
<dbReference type="GO" id="GO:0120020">
    <property type="term" value="F:cholesterol transfer activity"/>
    <property type="evidence" value="ECO:0007669"/>
    <property type="project" value="Ensembl"/>
</dbReference>
<evidence type="ECO:0007829" key="16">
    <source>
        <dbReference type="PeptideAtlas" id="F7CIW5"/>
    </source>
</evidence>
<evidence type="ECO:0000256" key="2">
    <source>
        <dbReference type="ARBA" id="ARBA00006370"/>
    </source>
</evidence>
<dbReference type="AlphaFoldDB" id="F7CIW5"/>
<evidence type="ECO:0000256" key="9">
    <source>
        <dbReference type="ARBA" id="ARBA00046531"/>
    </source>
</evidence>
<reference evidence="13" key="2">
    <citation type="submission" date="2025-08" db="UniProtKB">
        <authorList>
            <consortium name="Ensembl"/>
        </authorList>
    </citation>
    <scope>IDENTIFICATION</scope>
    <source>
        <strain evidence="13">Thoroughbred</strain>
    </source>
</reference>
<feature type="domain" description="MD-2-related lipid-recognition" evidence="12">
    <location>
        <begin position="24"/>
        <end position="145"/>
    </location>
</feature>
<dbReference type="GO" id="GO:0005615">
    <property type="term" value="C:extracellular space"/>
    <property type="evidence" value="ECO:0007669"/>
    <property type="project" value="Ensembl"/>
</dbReference>
<evidence type="ECO:0000259" key="12">
    <source>
        <dbReference type="SMART" id="SM00737"/>
    </source>
</evidence>
<comment type="function">
    <text evidence="8">Intracellular cholesterol transporter which acts in concert with NPC1 and plays an important role in the egress of cholesterol from the lysosomal compartment. Unesterified cholesterol that has been released from LDLs in the lumen of the late endosomes/lysosomes is transferred by NPC2 to the cholesterol-binding pocket in the N-terminal domain of NPC1. May bind and mobilize cholesterol that is associated with membranes. NPC2 binds cholesterol with a 1:1 stoichiometry. Can bind a variety of sterols, including lathosterol, desmosterol and the plant sterols stigmasterol and beta-sitosterol. The secreted form of NCP2 regulates biliary cholesterol secretion via stimulation of ABCG5/ABCG8-mediated cholesterol transport.</text>
</comment>
<protein>
    <recommendedName>
        <fullName evidence="3">NPC intracellular cholesterol transporter 2</fullName>
    </recommendedName>
    <alternativeName>
        <fullName evidence="7">Epididymal secretory protein E1</fullName>
    </alternativeName>
    <alternativeName>
        <fullName evidence="10">Niemann Pick type C2 protein homolog</fullName>
    </alternativeName>
</protein>
<evidence type="ECO:0000313" key="15">
    <source>
        <dbReference type="VGNC" id="VGNC:20833"/>
    </source>
</evidence>
<dbReference type="GO" id="GO:0015485">
    <property type="term" value="F:cholesterol binding"/>
    <property type="evidence" value="ECO:0000318"/>
    <property type="project" value="GO_Central"/>
</dbReference>
<evidence type="ECO:0000313" key="13">
    <source>
        <dbReference type="Ensembl" id="ENSECAP00000015851.3"/>
    </source>
</evidence>
<accession>F7CIW5</accession>
<feature type="signal peptide" evidence="11">
    <location>
        <begin position="1"/>
        <end position="19"/>
    </location>
</feature>
<dbReference type="VGNC" id="VGNC:20833">
    <property type="gene designation" value="NPC2"/>
</dbReference>
<evidence type="ECO:0000256" key="1">
    <source>
        <dbReference type="ARBA" id="ARBA00004613"/>
    </source>
</evidence>
<dbReference type="HOGENOM" id="CLU_109192_1_0_1"/>
<dbReference type="GO" id="GO:0032367">
    <property type="term" value="P:intracellular cholesterol transport"/>
    <property type="evidence" value="ECO:0000318"/>
    <property type="project" value="GO_Central"/>
</dbReference>
<sequence length="172" mass="18664">MRSLAAAFLLLALGASALANPVHFKDCGSQVGVVKEVNVNPCSTQPCQLHKGQSYSVNVTFTSNTQSQSSKAVVHGIVLGVPVPFPIPEPDGCKSGISCPIQKDKSYNYVNKLPVKSEYPSIKLVVKWELQDDKGQSLFCWEIPVQIVCPSGGERARVEGRRRNQVQTKSVP</sequence>
<organism evidence="13 14">
    <name type="scientific">Equus caballus</name>
    <name type="common">Horse</name>
    <dbReference type="NCBI Taxonomy" id="9796"/>
    <lineage>
        <taxon>Eukaryota</taxon>
        <taxon>Metazoa</taxon>
        <taxon>Chordata</taxon>
        <taxon>Craniata</taxon>
        <taxon>Vertebrata</taxon>
        <taxon>Euteleostomi</taxon>
        <taxon>Mammalia</taxon>
        <taxon>Eutheria</taxon>
        <taxon>Laurasiatheria</taxon>
        <taxon>Perissodactyla</taxon>
        <taxon>Equidae</taxon>
        <taxon>Equus</taxon>
    </lineage>
</organism>
<evidence type="ECO:0000256" key="7">
    <source>
        <dbReference type="ARBA" id="ARBA00032516"/>
    </source>
</evidence>
<dbReference type="ExpressionAtlas" id="F7CIW5">
    <property type="expression patterns" value="baseline"/>
</dbReference>
<comment type="subcellular location">
    <subcellularLocation>
        <location evidence="1">Secreted</location>
    </subcellularLocation>
</comment>
<dbReference type="Ensembl" id="ENSECAT00000019372.4">
    <property type="protein sequence ID" value="ENSECAP00000015851.3"/>
    <property type="gene ID" value="ENSECAG00000018345.4"/>
</dbReference>
<keyword evidence="16" id="KW-1267">Proteomics identification</keyword>
<dbReference type="SMR" id="F7CIW5"/>
<dbReference type="GO" id="GO:0010467">
    <property type="term" value="P:gene expression"/>
    <property type="evidence" value="ECO:0007669"/>
    <property type="project" value="Ensembl"/>
</dbReference>
<name>F7CIW5_HORSE</name>
<keyword evidence="6" id="KW-1015">Disulfide bond</keyword>
<dbReference type="GO" id="GO:0019899">
    <property type="term" value="F:enzyme binding"/>
    <property type="evidence" value="ECO:0007669"/>
    <property type="project" value="Ensembl"/>
</dbReference>
<dbReference type="PANTHER" id="PTHR11306">
    <property type="entry name" value="NIEMANN PICK TYPE C2 PROTEIN NPC2-RELATED"/>
    <property type="match status" value="1"/>
</dbReference>
<feature type="chain" id="PRO_5023901090" description="NPC intracellular cholesterol transporter 2" evidence="11">
    <location>
        <begin position="20"/>
        <end position="172"/>
    </location>
</feature>
<dbReference type="FunCoup" id="F7CIW5">
    <property type="interactions" value="1887"/>
</dbReference>
<dbReference type="Gene3D" id="2.60.40.770">
    <property type="match status" value="1"/>
</dbReference>
<reference evidence="13 14" key="1">
    <citation type="journal article" date="2009" name="Science">
        <title>Genome sequence, comparative analysis, and population genetics of the domestic horse.</title>
        <authorList>
            <consortium name="Broad Institute Genome Sequencing Platform"/>
            <consortium name="Broad Institute Whole Genome Assembly Team"/>
            <person name="Wade C.M."/>
            <person name="Giulotto E."/>
            <person name="Sigurdsson S."/>
            <person name="Zoli M."/>
            <person name="Gnerre S."/>
            <person name="Imsland F."/>
            <person name="Lear T.L."/>
            <person name="Adelson D.L."/>
            <person name="Bailey E."/>
            <person name="Bellone R.R."/>
            <person name="Bloecker H."/>
            <person name="Distl O."/>
            <person name="Edgar R.C."/>
            <person name="Garber M."/>
            <person name="Leeb T."/>
            <person name="Mauceli E."/>
            <person name="MacLeod J.N."/>
            <person name="Penedo M.C.T."/>
            <person name="Raison J.M."/>
            <person name="Sharpe T."/>
            <person name="Vogel J."/>
            <person name="Andersson L."/>
            <person name="Antczak D.F."/>
            <person name="Biagi T."/>
            <person name="Binns M.M."/>
            <person name="Chowdhary B.P."/>
            <person name="Coleman S.J."/>
            <person name="Della Valle G."/>
            <person name="Fryc S."/>
            <person name="Guerin G."/>
            <person name="Hasegawa T."/>
            <person name="Hill E.W."/>
            <person name="Jurka J."/>
            <person name="Kiialainen A."/>
            <person name="Lindgren G."/>
            <person name="Liu J."/>
            <person name="Magnani E."/>
            <person name="Mickelson J.R."/>
            <person name="Murray J."/>
            <person name="Nergadze S.G."/>
            <person name="Onofrio R."/>
            <person name="Pedroni S."/>
            <person name="Piras M.F."/>
            <person name="Raudsepp T."/>
            <person name="Rocchi M."/>
            <person name="Roeed K.H."/>
            <person name="Ryder O.A."/>
            <person name="Searle S."/>
            <person name="Skow L."/>
            <person name="Swinburne J.E."/>
            <person name="Syvaenen A.C."/>
            <person name="Tozaki T."/>
            <person name="Valberg S.J."/>
            <person name="Vaudin M."/>
            <person name="White J.R."/>
            <person name="Zody M.C."/>
            <person name="Lander E.S."/>
            <person name="Lindblad-Toh K."/>
        </authorList>
    </citation>
    <scope>NUCLEOTIDE SEQUENCE [LARGE SCALE GENOMIC DNA]</scope>
    <source>
        <strain evidence="13 14">Thoroughbred</strain>
    </source>
</reference>
<evidence type="ECO:0000256" key="5">
    <source>
        <dbReference type="ARBA" id="ARBA00022729"/>
    </source>
</evidence>
<dbReference type="GO" id="GO:0009615">
    <property type="term" value="P:response to virus"/>
    <property type="evidence" value="ECO:0007669"/>
    <property type="project" value="Ensembl"/>
</dbReference>
<dbReference type="STRING" id="9796.ENSECAP00000015851"/>
<evidence type="ECO:0000256" key="11">
    <source>
        <dbReference type="SAM" id="SignalP"/>
    </source>
</evidence>
<dbReference type="OMA" id="QNLFCWE"/>
<keyword evidence="5 11" id="KW-0732">Signal</keyword>
<dbReference type="FunFam" id="2.60.40.770:FF:000001">
    <property type="entry name" value="NPC intracellular cholesterol transporter 2"/>
    <property type="match status" value="1"/>
</dbReference>
<comment type="similarity">
    <text evidence="2">Belongs to the NPC2 family.</text>
</comment>
<dbReference type="Proteomes" id="UP000002281">
    <property type="component" value="Chromosome 24"/>
</dbReference>
<keyword evidence="4" id="KW-0964">Secreted</keyword>